<evidence type="ECO:0000313" key="2">
    <source>
        <dbReference type="Proteomes" id="UP001196661"/>
    </source>
</evidence>
<gene>
    <name evidence="1" type="ORF">IXB28_05175</name>
</gene>
<organism evidence="1 2">
    <name type="scientific">Leptothoe kymatousa TAU-MAC 1615</name>
    <dbReference type="NCBI Taxonomy" id="2364775"/>
    <lineage>
        <taxon>Bacteria</taxon>
        <taxon>Bacillati</taxon>
        <taxon>Cyanobacteriota</taxon>
        <taxon>Cyanophyceae</taxon>
        <taxon>Nodosilineales</taxon>
        <taxon>Cymatolegaceae</taxon>
        <taxon>Leptothoe</taxon>
        <taxon>Leptothoe kymatousa</taxon>
    </lineage>
</organism>
<proteinExistence type="predicted"/>
<name>A0ABS5Y1A1_9CYAN</name>
<evidence type="ECO:0000313" key="1">
    <source>
        <dbReference type="EMBL" id="MBT9311588.1"/>
    </source>
</evidence>
<dbReference type="Proteomes" id="UP001196661">
    <property type="component" value="Unassembled WGS sequence"/>
</dbReference>
<accession>A0ABS5Y1A1</accession>
<dbReference type="RefSeq" id="WP_215617467.1">
    <property type="nucleotide sequence ID" value="NZ_JADOER010000004.1"/>
</dbReference>
<protein>
    <submittedName>
        <fullName evidence="1">Uncharacterized protein</fullName>
    </submittedName>
</protein>
<comment type="caution">
    <text evidence="1">The sequence shown here is derived from an EMBL/GenBank/DDBJ whole genome shotgun (WGS) entry which is preliminary data.</text>
</comment>
<sequence length="157" mass="17655">MSHAIPLSTTLPLTEETISFDESTLAQGFSPETSAYSKYRNLLQVLNCPEDGAVYGNFHDYGYWDGGAWCGEQGAAGYWVWSAPNWYVWQDKVPEYANAGKYSSLLQVIYCPGDESTYGSFDDYGYWGGGPWCGDYGKAGFWVYSAPNWYVWEVDSE</sequence>
<reference evidence="1 2" key="1">
    <citation type="journal article" date="2021" name="Mar. Drugs">
        <title>Genome Reduction and Secondary Metabolism of the Marine Sponge-Associated Cyanobacterium Leptothoe.</title>
        <authorList>
            <person name="Konstantinou D."/>
            <person name="Popin R.V."/>
            <person name="Fewer D.P."/>
            <person name="Sivonen K."/>
            <person name="Gkelis S."/>
        </authorList>
    </citation>
    <scope>NUCLEOTIDE SEQUENCE [LARGE SCALE GENOMIC DNA]</scope>
    <source>
        <strain evidence="1 2">TAU-MAC 1615</strain>
    </source>
</reference>
<dbReference type="EMBL" id="JADOER010000004">
    <property type="protein sequence ID" value="MBT9311588.1"/>
    <property type="molecule type" value="Genomic_DNA"/>
</dbReference>
<keyword evidence="2" id="KW-1185">Reference proteome</keyword>